<dbReference type="InterPro" id="IPR050196">
    <property type="entry name" value="Cytochrome_P450_Monoox"/>
</dbReference>
<keyword evidence="5" id="KW-0349">Heme</keyword>
<evidence type="ECO:0000256" key="6">
    <source>
        <dbReference type="ARBA" id="ARBA00022723"/>
    </source>
</evidence>
<dbReference type="Proteomes" id="UP000791440">
    <property type="component" value="Unassembled WGS sequence"/>
</dbReference>
<evidence type="ECO:0000256" key="1">
    <source>
        <dbReference type="ARBA" id="ARBA00001971"/>
    </source>
</evidence>
<evidence type="ECO:0000256" key="10">
    <source>
        <dbReference type="ARBA" id="ARBA00023004"/>
    </source>
</evidence>
<dbReference type="GO" id="GO:0004497">
    <property type="term" value="F:monooxygenase activity"/>
    <property type="evidence" value="ECO:0007669"/>
    <property type="project" value="InterPro"/>
</dbReference>
<organism evidence="12 13">
    <name type="scientific">Manduca sexta</name>
    <name type="common">Tobacco hawkmoth</name>
    <name type="synonym">Tobacco hornworm</name>
    <dbReference type="NCBI Taxonomy" id="7130"/>
    <lineage>
        <taxon>Eukaryota</taxon>
        <taxon>Metazoa</taxon>
        <taxon>Ecdysozoa</taxon>
        <taxon>Arthropoda</taxon>
        <taxon>Hexapoda</taxon>
        <taxon>Insecta</taxon>
        <taxon>Pterygota</taxon>
        <taxon>Neoptera</taxon>
        <taxon>Endopterygota</taxon>
        <taxon>Lepidoptera</taxon>
        <taxon>Glossata</taxon>
        <taxon>Ditrysia</taxon>
        <taxon>Bombycoidea</taxon>
        <taxon>Sphingidae</taxon>
        <taxon>Sphinginae</taxon>
        <taxon>Sphingini</taxon>
        <taxon>Manduca</taxon>
    </lineage>
</organism>
<evidence type="ECO:0008006" key="14">
    <source>
        <dbReference type="Google" id="ProtNLM"/>
    </source>
</evidence>
<name>A0A921ZUE0_MANSE</name>
<proteinExistence type="inferred from homology"/>
<keyword evidence="8" id="KW-0492">Microsome</keyword>
<evidence type="ECO:0000313" key="12">
    <source>
        <dbReference type="EMBL" id="KAG6463112.1"/>
    </source>
</evidence>
<comment type="cofactor">
    <cofactor evidence="1">
        <name>heme</name>
        <dbReference type="ChEBI" id="CHEBI:30413"/>
    </cofactor>
</comment>
<reference evidence="12" key="1">
    <citation type="journal article" date="2016" name="Insect Biochem. Mol. Biol.">
        <title>Multifaceted biological insights from a draft genome sequence of the tobacco hornworm moth, Manduca sexta.</title>
        <authorList>
            <person name="Kanost M.R."/>
            <person name="Arrese E.L."/>
            <person name="Cao X."/>
            <person name="Chen Y.R."/>
            <person name="Chellapilla S."/>
            <person name="Goldsmith M.R."/>
            <person name="Grosse-Wilde E."/>
            <person name="Heckel D.G."/>
            <person name="Herndon N."/>
            <person name="Jiang H."/>
            <person name="Papanicolaou A."/>
            <person name="Qu J."/>
            <person name="Soulages J.L."/>
            <person name="Vogel H."/>
            <person name="Walters J."/>
            <person name="Waterhouse R.M."/>
            <person name="Ahn S.J."/>
            <person name="Almeida F.C."/>
            <person name="An C."/>
            <person name="Aqrawi P."/>
            <person name="Bretschneider A."/>
            <person name="Bryant W.B."/>
            <person name="Bucks S."/>
            <person name="Chao H."/>
            <person name="Chevignon G."/>
            <person name="Christen J.M."/>
            <person name="Clarke D.F."/>
            <person name="Dittmer N.T."/>
            <person name="Ferguson L.C.F."/>
            <person name="Garavelou S."/>
            <person name="Gordon K.H.J."/>
            <person name="Gunaratna R.T."/>
            <person name="Han Y."/>
            <person name="Hauser F."/>
            <person name="He Y."/>
            <person name="Heidel-Fischer H."/>
            <person name="Hirsh A."/>
            <person name="Hu Y."/>
            <person name="Jiang H."/>
            <person name="Kalra D."/>
            <person name="Klinner C."/>
            <person name="Konig C."/>
            <person name="Kovar C."/>
            <person name="Kroll A.R."/>
            <person name="Kuwar S.S."/>
            <person name="Lee S.L."/>
            <person name="Lehman R."/>
            <person name="Li K."/>
            <person name="Li Z."/>
            <person name="Liang H."/>
            <person name="Lovelace S."/>
            <person name="Lu Z."/>
            <person name="Mansfield J.H."/>
            <person name="McCulloch K.J."/>
            <person name="Mathew T."/>
            <person name="Morton B."/>
            <person name="Muzny D.M."/>
            <person name="Neunemann D."/>
            <person name="Ongeri F."/>
            <person name="Pauchet Y."/>
            <person name="Pu L.L."/>
            <person name="Pyrousis I."/>
            <person name="Rao X.J."/>
            <person name="Redding A."/>
            <person name="Roesel C."/>
            <person name="Sanchez-Gracia A."/>
            <person name="Schaack S."/>
            <person name="Shukla A."/>
            <person name="Tetreau G."/>
            <person name="Wang Y."/>
            <person name="Xiong G.H."/>
            <person name="Traut W."/>
            <person name="Walsh T.K."/>
            <person name="Worley K.C."/>
            <person name="Wu D."/>
            <person name="Wu W."/>
            <person name="Wu Y.Q."/>
            <person name="Zhang X."/>
            <person name="Zou Z."/>
            <person name="Zucker H."/>
            <person name="Briscoe A.D."/>
            <person name="Burmester T."/>
            <person name="Clem R.J."/>
            <person name="Feyereisen R."/>
            <person name="Grimmelikhuijzen C.J.P."/>
            <person name="Hamodrakas S.J."/>
            <person name="Hansson B.S."/>
            <person name="Huguet E."/>
            <person name="Jermiin L.S."/>
            <person name="Lan Q."/>
            <person name="Lehman H.K."/>
            <person name="Lorenzen M."/>
            <person name="Merzendorfer H."/>
            <person name="Michalopoulos I."/>
            <person name="Morton D.B."/>
            <person name="Muthukrishnan S."/>
            <person name="Oakeshott J.G."/>
            <person name="Palmer W."/>
            <person name="Park Y."/>
            <person name="Passarelli A.L."/>
            <person name="Rozas J."/>
            <person name="Schwartz L.M."/>
            <person name="Smith W."/>
            <person name="Southgate A."/>
            <person name="Vilcinskas A."/>
            <person name="Vogt R."/>
            <person name="Wang P."/>
            <person name="Werren J."/>
            <person name="Yu X.Q."/>
            <person name="Zhou J.J."/>
            <person name="Brown S.J."/>
            <person name="Scherer S.E."/>
            <person name="Richards S."/>
            <person name="Blissard G.W."/>
        </authorList>
    </citation>
    <scope>NUCLEOTIDE SEQUENCE</scope>
</reference>
<dbReference type="EMBL" id="JH668941">
    <property type="protein sequence ID" value="KAG6463112.1"/>
    <property type="molecule type" value="Genomic_DNA"/>
</dbReference>
<dbReference type="GO" id="GO:0005789">
    <property type="term" value="C:endoplasmic reticulum membrane"/>
    <property type="evidence" value="ECO:0007669"/>
    <property type="project" value="UniProtKB-SubCell"/>
</dbReference>
<keyword evidence="10" id="KW-0408">Iron</keyword>
<evidence type="ECO:0000256" key="5">
    <source>
        <dbReference type="ARBA" id="ARBA00022617"/>
    </source>
</evidence>
<dbReference type="GO" id="GO:0016705">
    <property type="term" value="F:oxidoreductase activity, acting on paired donors, with incorporation or reduction of molecular oxygen"/>
    <property type="evidence" value="ECO:0007669"/>
    <property type="project" value="InterPro"/>
</dbReference>
<evidence type="ECO:0000256" key="9">
    <source>
        <dbReference type="ARBA" id="ARBA00023002"/>
    </source>
</evidence>
<dbReference type="PANTHER" id="PTHR24291:SF189">
    <property type="entry name" value="CYTOCHROME P450 4C3-RELATED"/>
    <property type="match status" value="1"/>
</dbReference>
<evidence type="ECO:0000256" key="3">
    <source>
        <dbReference type="ARBA" id="ARBA00004406"/>
    </source>
</evidence>
<accession>A0A921ZUE0</accession>
<feature type="non-terminal residue" evidence="12">
    <location>
        <position position="181"/>
    </location>
</feature>
<gene>
    <name evidence="12" type="ORF">O3G_MSEX013679</name>
</gene>
<evidence type="ECO:0000313" key="13">
    <source>
        <dbReference type="Proteomes" id="UP000791440"/>
    </source>
</evidence>
<dbReference type="AlphaFoldDB" id="A0A921ZUE0"/>
<comment type="caution">
    <text evidence="12">The sequence shown here is derived from an EMBL/GenBank/DDBJ whole genome shotgun (WGS) entry which is preliminary data.</text>
</comment>
<comment type="similarity">
    <text evidence="4">Belongs to the cytochrome P450 family.</text>
</comment>
<keyword evidence="9" id="KW-0560">Oxidoreductase</keyword>
<keyword evidence="11" id="KW-0472">Membrane</keyword>
<dbReference type="EMBL" id="JH668941">
    <property type="protein sequence ID" value="KAG6463113.1"/>
    <property type="molecule type" value="Genomic_DNA"/>
</dbReference>
<evidence type="ECO:0000256" key="7">
    <source>
        <dbReference type="ARBA" id="ARBA00022824"/>
    </source>
</evidence>
<dbReference type="Pfam" id="PF00067">
    <property type="entry name" value="p450"/>
    <property type="match status" value="1"/>
</dbReference>
<dbReference type="GO" id="GO:0005506">
    <property type="term" value="F:iron ion binding"/>
    <property type="evidence" value="ECO:0007669"/>
    <property type="project" value="InterPro"/>
</dbReference>
<evidence type="ECO:0000256" key="4">
    <source>
        <dbReference type="ARBA" id="ARBA00010617"/>
    </source>
</evidence>
<dbReference type="PANTHER" id="PTHR24291">
    <property type="entry name" value="CYTOCHROME P450 FAMILY 4"/>
    <property type="match status" value="1"/>
</dbReference>
<protein>
    <recommendedName>
        <fullName evidence="14">Cytochrome P450</fullName>
    </recommendedName>
</protein>
<comment type="subcellular location">
    <subcellularLocation>
        <location evidence="3">Endoplasmic reticulum membrane</location>
        <topology evidence="3">Peripheral membrane protein</topology>
    </subcellularLocation>
    <subcellularLocation>
        <location evidence="2">Microsome membrane</location>
        <topology evidence="2">Peripheral membrane protein</topology>
    </subcellularLocation>
</comment>
<keyword evidence="7" id="KW-0256">Endoplasmic reticulum</keyword>
<reference evidence="12" key="2">
    <citation type="submission" date="2020-12" db="EMBL/GenBank/DDBJ databases">
        <authorList>
            <person name="Kanost M."/>
        </authorList>
    </citation>
    <scope>NUCLEOTIDE SEQUENCE</scope>
</reference>
<evidence type="ECO:0000256" key="11">
    <source>
        <dbReference type="ARBA" id="ARBA00023136"/>
    </source>
</evidence>
<keyword evidence="6" id="KW-0479">Metal-binding</keyword>
<evidence type="ECO:0000256" key="2">
    <source>
        <dbReference type="ARBA" id="ARBA00004174"/>
    </source>
</evidence>
<dbReference type="InterPro" id="IPR001128">
    <property type="entry name" value="Cyt_P450"/>
</dbReference>
<sequence>MIVWVLVLGIAAGGYLMLRVYWRRAAQHCSKLPSLPRLPLLGNLHLLSGDGRVLFWLLVKSSKMSEESSQPFVFWIGPCPIIMTIDPDDVRAITSNFIEKTFFYSFGRIWLGDGLVTAPAPVWKHSIKKLGGTFTTSIVEGYQDVFNAQADKLVGRLKACVDKEPFDVMHDLAYTTLEAIC</sequence>
<keyword evidence="13" id="KW-1185">Reference proteome</keyword>
<dbReference type="GO" id="GO:0020037">
    <property type="term" value="F:heme binding"/>
    <property type="evidence" value="ECO:0007669"/>
    <property type="project" value="InterPro"/>
</dbReference>
<evidence type="ECO:0000256" key="8">
    <source>
        <dbReference type="ARBA" id="ARBA00022848"/>
    </source>
</evidence>